<dbReference type="Proteomes" id="UP000788153">
    <property type="component" value="Unassembled WGS sequence"/>
</dbReference>
<evidence type="ECO:0000313" key="3">
    <source>
        <dbReference type="Proteomes" id="UP000788153"/>
    </source>
</evidence>
<accession>A0ABX0U3A7</accession>
<organism evidence="2 3">
    <name type="scientific">Sphingomonas japonica</name>
    <dbReference type="NCBI Taxonomy" id="511662"/>
    <lineage>
        <taxon>Bacteria</taxon>
        <taxon>Pseudomonadati</taxon>
        <taxon>Pseudomonadota</taxon>
        <taxon>Alphaproteobacteria</taxon>
        <taxon>Sphingomonadales</taxon>
        <taxon>Sphingomonadaceae</taxon>
        <taxon>Sphingomonas</taxon>
    </lineage>
</organism>
<keyword evidence="3" id="KW-1185">Reference proteome</keyword>
<reference evidence="2 3" key="1">
    <citation type="submission" date="2020-03" db="EMBL/GenBank/DDBJ databases">
        <title>Genomic Encyclopedia of Type Strains, Phase IV (KMG-IV): sequencing the most valuable type-strain genomes for metagenomic binning, comparative biology and taxonomic classification.</title>
        <authorList>
            <person name="Goeker M."/>
        </authorList>
    </citation>
    <scope>NUCLEOTIDE SEQUENCE [LARGE SCALE GENOMIC DNA]</scope>
    <source>
        <strain evidence="2 3">DSM 22753</strain>
    </source>
</reference>
<evidence type="ECO:0000256" key="1">
    <source>
        <dbReference type="SAM" id="SignalP"/>
    </source>
</evidence>
<dbReference type="PROSITE" id="PS51257">
    <property type="entry name" value="PROKAR_LIPOPROTEIN"/>
    <property type="match status" value="1"/>
</dbReference>
<name>A0ABX0U3A7_9SPHN</name>
<evidence type="ECO:0000313" key="2">
    <source>
        <dbReference type="EMBL" id="NIJ25064.1"/>
    </source>
</evidence>
<gene>
    <name evidence="2" type="ORF">FHT01_002606</name>
</gene>
<protein>
    <recommendedName>
        <fullName evidence="4">Lipoprotein</fullName>
    </recommendedName>
</protein>
<proteinExistence type="predicted"/>
<dbReference type="RefSeq" id="WP_208402895.1">
    <property type="nucleotide sequence ID" value="NZ_BAAAEV010000001.1"/>
</dbReference>
<keyword evidence="1" id="KW-0732">Signal</keyword>
<dbReference type="EMBL" id="JAASQP010000001">
    <property type="protein sequence ID" value="NIJ25064.1"/>
    <property type="molecule type" value="Genomic_DNA"/>
</dbReference>
<sequence length="134" mass="13384">MSTRISSVAALLLLLGACGSDSDNVVIPEGEPAAAADASGAEEGRILCAPIGSREFERVCSVDRVAGTEGAVLTVRQPDGGFHRLLVTSDGRGIVAADGAEPAKVTVLDAGEIEVAIGGARYRLPATGAPLAGS</sequence>
<feature type="signal peptide" evidence="1">
    <location>
        <begin position="1"/>
        <end position="22"/>
    </location>
</feature>
<feature type="chain" id="PRO_5045696459" description="Lipoprotein" evidence="1">
    <location>
        <begin position="23"/>
        <end position="134"/>
    </location>
</feature>
<comment type="caution">
    <text evidence="2">The sequence shown here is derived from an EMBL/GenBank/DDBJ whole genome shotgun (WGS) entry which is preliminary data.</text>
</comment>
<evidence type="ECO:0008006" key="4">
    <source>
        <dbReference type="Google" id="ProtNLM"/>
    </source>
</evidence>